<dbReference type="eggNOG" id="COG0789">
    <property type="taxonomic scope" value="Bacteria"/>
</dbReference>
<dbReference type="Proteomes" id="UP000015344">
    <property type="component" value="Unassembled WGS sequence"/>
</dbReference>
<proteinExistence type="predicted"/>
<dbReference type="PATRIC" id="fig|1117108.3.peg.946"/>
<dbReference type="Pfam" id="PF09278">
    <property type="entry name" value="MerR-DNA-bind"/>
    <property type="match status" value="1"/>
</dbReference>
<comment type="caution">
    <text evidence="3">The sequence shown here is derived from an EMBL/GenBank/DDBJ whole genome shotgun (WGS) entry which is preliminary data.</text>
</comment>
<dbReference type="InterPro" id="IPR015358">
    <property type="entry name" value="Tscrpt_reg_MerR_DNA-bd"/>
</dbReference>
<dbReference type="InterPro" id="IPR009061">
    <property type="entry name" value="DNA-bd_dom_put_sf"/>
</dbReference>
<dbReference type="AlphaFoldDB" id="S9SWC5"/>
<evidence type="ECO:0000313" key="4">
    <source>
        <dbReference type="Proteomes" id="UP000015344"/>
    </source>
</evidence>
<keyword evidence="1" id="KW-0175">Coiled coil</keyword>
<evidence type="ECO:0000259" key="2">
    <source>
        <dbReference type="Pfam" id="PF09278"/>
    </source>
</evidence>
<name>S9SWC5_PAEAL</name>
<evidence type="ECO:0000256" key="1">
    <source>
        <dbReference type="SAM" id="Coils"/>
    </source>
</evidence>
<feature type="domain" description="Transcription regulator MerR DNA binding" evidence="2">
    <location>
        <begin position="74"/>
        <end position="134"/>
    </location>
</feature>
<gene>
    <name evidence="3" type="ORF">PAALTS15_04548</name>
</gene>
<accession>S9SWC5</accession>
<organism evidence="3 4">
    <name type="scientific">Paenibacillus alvei TS-15</name>
    <dbReference type="NCBI Taxonomy" id="1117108"/>
    <lineage>
        <taxon>Bacteria</taxon>
        <taxon>Bacillati</taxon>
        <taxon>Bacillota</taxon>
        <taxon>Bacilli</taxon>
        <taxon>Bacillales</taxon>
        <taxon>Paenibacillaceae</taxon>
        <taxon>Paenibacillus</taxon>
    </lineage>
</organism>
<sequence>MWHLHGQGCEWKGNLGYPFLLERYDTYLLFLTLSWRFHYRTNRTYAALLRKDWAADRSAARCKWLPAIYETDIAWIHFLLCLRATGMLIREVQQFSHLRSRGDSTISARHALLEDHQEQVMAQAKELQEHLQKIESTISNLRGTRRSNRCTVVKKAPLPADRLVCTEAALR</sequence>
<protein>
    <submittedName>
        <fullName evidence="3">MerR family transcriptional regulator</fullName>
    </submittedName>
</protein>
<evidence type="ECO:0000313" key="3">
    <source>
        <dbReference type="EMBL" id="EPY08438.1"/>
    </source>
</evidence>
<dbReference type="EMBL" id="ATMT01000015">
    <property type="protein sequence ID" value="EPY08438.1"/>
    <property type="molecule type" value="Genomic_DNA"/>
</dbReference>
<dbReference type="Gene3D" id="1.10.1660.10">
    <property type="match status" value="1"/>
</dbReference>
<reference evidence="3 4" key="1">
    <citation type="submission" date="2013-05" db="EMBL/GenBank/DDBJ databases">
        <authorList>
            <person name="Strain E.A."/>
            <person name="Brown E."/>
            <person name="Allard M.W."/>
            <person name="Luo Y.L."/>
        </authorList>
    </citation>
    <scope>NUCLEOTIDE SEQUENCE [LARGE SCALE GENOMIC DNA]</scope>
    <source>
        <strain evidence="3 4">TS-15</strain>
    </source>
</reference>
<dbReference type="SUPFAM" id="SSF46955">
    <property type="entry name" value="Putative DNA-binding domain"/>
    <property type="match status" value="1"/>
</dbReference>
<feature type="coiled-coil region" evidence="1">
    <location>
        <begin position="113"/>
        <end position="144"/>
    </location>
</feature>